<feature type="compositionally biased region" description="Basic residues" evidence="1">
    <location>
        <begin position="1"/>
        <end position="12"/>
    </location>
</feature>
<sequence length="77" mass="8100">MSPAKTRPRPPRAARGDRPGRPGTGPAAVHLAPEEPRRTGGQVRPPRLCAPLDDFSPGDGPVELGQVPLHRLSDPVG</sequence>
<accession>A0ABQ3AAM8</accession>
<evidence type="ECO:0000313" key="2">
    <source>
        <dbReference type="EMBL" id="GGY38338.1"/>
    </source>
</evidence>
<reference evidence="3" key="1">
    <citation type="journal article" date="2019" name="Int. J. Syst. Evol. Microbiol.">
        <title>The Global Catalogue of Microorganisms (GCM) 10K type strain sequencing project: providing services to taxonomists for standard genome sequencing and annotation.</title>
        <authorList>
            <consortium name="The Broad Institute Genomics Platform"/>
            <consortium name="The Broad Institute Genome Sequencing Center for Infectious Disease"/>
            <person name="Wu L."/>
            <person name="Ma J."/>
        </authorList>
    </citation>
    <scope>NUCLEOTIDE SEQUENCE [LARGE SCALE GENOMIC DNA]</scope>
    <source>
        <strain evidence="3">JCM 4594</strain>
    </source>
</reference>
<proteinExistence type="predicted"/>
<protein>
    <submittedName>
        <fullName evidence="2">Uncharacterized protein</fullName>
    </submittedName>
</protein>
<organism evidence="2 3">
    <name type="scientific">Streptomyces xanthochromogenes</name>
    <dbReference type="NCBI Taxonomy" id="67384"/>
    <lineage>
        <taxon>Bacteria</taxon>
        <taxon>Bacillati</taxon>
        <taxon>Actinomycetota</taxon>
        <taxon>Actinomycetes</taxon>
        <taxon>Kitasatosporales</taxon>
        <taxon>Streptomycetaceae</taxon>
        <taxon>Streptomyces</taxon>
    </lineage>
</organism>
<keyword evidence="3" id="KW-1185">Reference proteome</keyword>
<evidence type="ECO:0000313" key="3">
    <source>
        <dbReference type="Proteomes" id="UP000600946"/>
    </source>
</evidence>
<name>A0ABQ3AAM8_9ACTN</name>
<feature type="region of interest" description="Disordered" evidence="1">
    <location>
        <begin position="1"/>
        <end position="77"/>
    </location>
</feature>
<gene>
    <name evidence="2" type="ORF">GCM10010326_35490</name>
</gene>
<dbReference type="EMBL" id="BMUU01000005">
    <property type="protein sequence ID" value="GGY38338.1"/>
    <property type="molecule type" value="Genomic_DNA"/>
</dbReference>
<dbReference type="Proteomes" id="UP000600946">
    <property type="component" value="Unassembled WGS sequence"/>
</dbReference>
<comment type="caution">
    <text evidence="2">The sequence shown here is derived from an EMBL/GenBank/DDBJ whole genome shotgun (WGS) entry which is preliminary data.</text>
</comment>
<evidence type="ECO:0000256" key="1">
    <source>
        <dbReference type="SAM" id="MobiDB-lite"/>
    </source>
</evidence>